<dbReference type="GO" id="GO:0032982">
    <property type="term" value="C:myosin filament"/>
    <property type="evidence" value="ECO:0007669"/>
    <property type="project" value="TreeGrafter"/>
</dbReference>
<feature type="compositionally biased region" description="Polar residues" evidence="2">
    <location>
        <begin position="1959"/>
        <end position="1978"/>
    </location>
</feature>
<dbReference type="VEuPathDB" id="GiardiaDB:GL50803_0041258"/>
<dbReference type="VEuPathDB" id="GiardiaDB:DHA2_154601"/>
<dbReference type="GO" id="GO:0051015">
    <property type="term" value="F:actin filament binding"/>
    <property type="evidence" value="ECO:0007669"/>
    <property type="project" value="TreeGrafter"/>
</dbReference>
<feature type="region of interest" description="Disordered" evidence="2">
    <location>
        <begin position="2100"/>
        <end position="2119"/>
    </location>
</feature>
<dbReference type="PANTHER" id="PTHR45615">
    <property type="entry name" value="MYOSIN HEAVY CHAIN, NON-MUSCLE"/>
    <property type="match status" value="1"/>
</dbReference>
<comment type="caution">
    <text evidence="3">The sequence shown here is derived from an EMBL/GenBank/DDBJ whole genome shotgun (WGS) entry which is preliminary data.</text>
</comment>
<dbReference type="VEuPathDB" id="GiardiaDB:QR46_0560"/>
<sequence>MLHLWHLFSIANGQILKSHKGFARLPCMEDSATFQTGIGYDQDTLFGGESTSQPSGVEFFIRSSVSPANPIRLVDAGDISADERRASIYAYLDKDFREHTSKLVTSLNGYMTQMISGLFQELRTDIQSRKLYVLFEQALGCDPMTDHLAAKDVLPIYAPYIDKAEKTFRRLTLHKFKHDIETEFCAAIISELRARLKIEDTNMNISTELEKLRLHCKSLLDENIRISSQWQQEREKLLQQIGTLSEQLVQKKRAGNIYKPDFMTSGSSWDAEAPVPDFTRVPSKGVKELLELETKLANEAAEKERLKMELDATSMKYQHLLEQCKQIPELQNQIDELNQRIEELLRRIAEQDDTIVEQQKEIADLLDQLASLKKAYDGLDSDHLALQNTVDTLNVEKGESAAENEKLKRQVADLLKRVAAAEAERDRYKQQITKGDSDRNISLVDINNNTVKSARLPGSPDDAGFDNRTLLSVKQLLYELTGFNLLGHQDGFTEAYVGDKGLPQDGESRTRFSCPTPGKESKPTLPDMGPRTGSRALSRKGTPKSTAMKEDPASIRVRLQGQRPSVGSIEAALVAATTSSPWNAARSISGRRSSKNVVSERIDTDSVSRNTEVTPCRGSRYKFIDTGLNPAYFNPGVENPYDNVVSGFYKDRDICLSKLTDRLGIEHAQLRTVRDLVGRFFSGDPVYAELLRLLAEGSISPDLVAKILAGMHTGELQAFLEDLLKVDDNGNLVRNGDKQYIAGRGVVEDEPLSSEAASLSDYTQSKKSRGERYLRNGAQRQPDDQGPREDYDGVPLALPLPRGSDNYNKPKPDIDSHRSVASNLDELSAGGTETLPSGLLGFWKQTQTILGMDDMEELMALRELMLDKGTNTDASKKNKKGGYSSVSRSSSTRNLYGSDGHVSKDDGSTDLSSARGIPPDILKDKQIATYIDERLQIERERVRDEVTAEQELDNIEKIKVAVEVAANTMDFWCQVNYDDSESDDYGTKKGGAVMQKVQNAIDRFSKPGKPGFQIKYDRTPRDWTVKGVFARLYQNAEEIRARLNMKRAEHQKREALLYAKYLRSQNSILKDDGLLVAASEYDNVSKRYAQEAQKWNDEVKKLSTYDSKQEDFSKTPQLSGSNVRREDALMKTGKMTTADLIEEVNSRSSKEHLIRITSVSTKSPDMDDIIVNTSGIRSAPRGLMGKQRDRITTVFDMEGSSIRGTPRSSMTGSSYRNLNNTPRESISGSQDAYVTGTPGAPKNMFSTLNTGGRKLPGMQLTIKDHSTHHSLRQQGPGQIAYGAELVTMNLSDGYSGSKGSKPILIASGNSGNPLPYISKKSNTDTPGSTVVDAFHESDIKLTQSIDNSNVSIAPVSSSTSCEPSTNLLKSGKILQPLTSTPERIRPFSGKGFGSGKIVYDQYGKPMPAQEIQDIIAYKYIFGNASMLKVKDMGRRLLVSVPDSSQLIEVSKETLRTIKENVDKLVEYFKVPGISNLYGNDVVGRATSAKRDSNSAKLNTLPRDPPIDDRLDCPAVSINRDALSTTDELVQEEKRALLEFDRPDLSAIPGTPIALQTDVTRSASVLNIEPDPQQSFTDKENVDTDFLIPSTIASSAMKKDRYGVEKELEDNLATVLRKSVEALESFTPPLRLSEDQDLSKQRKGKELVLSDLDLQIASIKDPYAEKINHLDEEGSITPNSLEYGLSVVEVTPNTEFNQQREETITLNSFRGKHSDRTKYRRESSNCISDDGSIDLTSHSSGQNQIDDRSTHFEDLVENALEDPTKQASQIRVSTTVVASTESLNANQMTAPEPSSAYTQGNTIRRSIVRGIEVADSAVSTHSTRTNTPPQGMLSLDEQISLRLADQSRTATAINIESPLSGYERDSINRMDPGAIPEFLTGTTSIHIGGRRLSDDDRHSLEGTLSIPGPGELDRYDTAHSGYEHHRLPSYNPQDSNFVASSLHMKAKPGAINHINTFIQSENPQTRAGTQHTVTTSLNSDDPHAFGDTSEKTTSSPNVAGAVRHTVVQKQSSTSKHGFVPNNYLIGKILPQEPFIKGPSGPINMGEPGLLASASESLVIRKRSAEISGAKEPTTSGGQNADSDTPSQSNIFSQPKLYMSRLHQDLKKARDADGSSLFGKK</sequence>
<dbReference type="GO" id="GO:0005737">
    <property type="term" value="C:cytoplasm"/>
    <property type="evidence" value="ECO:0007669"/>
    <property type="project" value="TreeGrafter"/>
</dbReference>
<protein>
    <submittedName>
        <fullName evidence="3">Chromosome segregation protein SMC</fullName>
    </submittedName>
</protein>
<dbReference type="Proteomes" id="UP000018320">
    <property type="component" value="Unassembled WGS sequence"/>
</dbReference>
<proteinExistence type="predicted"/>
<gene>
    <name evidence="3" type="ORF">DHA2_154601</name>
</gene>
<feature type="compositionally biased region" description="Basic and acidic residues" evidence="2">
    <location>
        <begin position="781"/>
        <end position="791"/>
    </location>
</feature>
<reference evidence="4" key="1">
    <citation type="submission" date="2012-02" db="EMBL/GenBank/DDBJ databases">
        <title>Genome sequencing of Giardia lamblia Genotypes A2 and B isolates (DH and GS) and comparative analysis with the genomes of Genotypes A1 and E (WB and Pig).</title>
        <authorList>
            <person name="Adam R."/>
            <person name="Dahlstrom E."/>
            <person name="Martens C."/>
            <person name="Bruno D."/>
            <person name="Barbian K."/>
            <person name="Porcella S.F."/>
            <person name="Nash T."/>
        </authorList>
    </citation>
    <scope>NUCLEOTIDE SEQUENCE</scope>
    <source>
        <strain evidence="4">DH</strain>
    </source>
</reference>
<evidence type="ECO:0000256" key="2">
    <source>
        <dbReference type="SAM" id="MobiDB-lite"/>
    </source>
</evidence>
<feature type="compositionally biased region" description="Polar residues" evidence="2">
    <location>
        <begin position="2071"/>
        <end position="2091"/>
    </location>
</feature>
<dbReference type="GO" id="GO:0000146">
    <property type="term" value="F:microfilament motor activity"/>
    <property type="evidence" value="ECO:0007669"/>
    <property type="project" value="TreeGrafter"/>
</dbReference>
<reference evidence="3 4" key="2">
    <citation type="journal article" date="2013" name="Genome Biol. Evol.">
        <title>Genome sequencing of Giardia lamblia genotypes A2 and B isolates (DH and GS) and comparative analysis with the genomes of genotypes A1 and E (WB and Pig).</title>
        <authorList>
            <person name="Adam R.D."/>
            <person name="Dahlstrom E.W."/>
            <person name="Martens C.A."/>
            <person name="Bruno D.P."/>
            <person name="Barbian K.D."/>
            <person name="Ricklefs S.M."/>
            <person name="Hernandez M.M."/>
            <person name="Narla N.P."/>
            <person name="Patel R.B."/>
            <person name="Porcella S.F."/>
            <person name="Nash T.E."/>
        </authorList>
    </citation>
    <scope>NUCLEOTIDE SEQUENCE [LARGE SCALE GENOMIC DNA]</scope>
    <source>
        <strain evidence="3 4">DH</strain>
    </source>
</reference>
<feature type="coiled-coil region" evidence="1">
    <location>
        <begin position="227"/>
        <end position="254"/>
    </location>
</feature>
<evidence type="ECO:0000313" key="4">
    <source>
        <dbReference type="Proteomes" id="UP000018320"/>
    </source>
</evidence>
<dbReference type="Gene3D" id="1.10.287.1490">
    <property type="match status" value="1"/>
</dbReference>
<feature type="region of interest" description="Disordered" evidence="2">
    <location>
        <begin position="752"/>
        <end position="817"/>
    </location>
</feature>
<name>V6TEA7_GIAIN</name>
<feature type="compositionally biased region" description="Polar residues" evidence="2">
    <location>
        <begin position="1733"/>
        <end position="1743"/>
    </location>
</feature>
<keyword evidence="1" id="KW-0175">Coiled coil</keyword>
<dbReference type="EMBL" id="AHGT01000033">
    <property type="protein sequence ID" value="ESU37109.1"/>
    <property type="molecule type" value="Genomic_DNA"/>
</dbReference>
<dbReference type="GO" id="GO:0016460">
    <property type="term" value="C:myosin II complex"/>
    <property type="evidence" value="ECO:0007669"/>
    <property type="project" value="TreeGrafter"/>
</dbReference>
<feature type="region of interest" description="Disordered" evidence="2">
    <location>
        <begin position="1714"/>
        <end position="1745"/>
    </location>
</feature>
<organism evidence="3 4">
    <name type="scientific">Giardia intestinalis</name>
    <name type="common">Giardia lamblia</name>
    <dbReference type="NCBI Taxonomy" id="5741"/>
    <lineage>
        <taxon>Eukaryota</taxon>
        <taxon>Metamonada</taxon>
        <taxon>Diplomonadida</taxon>
        <taxon>Hexamitidae</taxon>
        <taxon>Giardiinae</taxon>
        <taxon>Giardia</taxon>
    </lineage>
</organism>
<feature type="compositionally biased region" description="Basic and acidic residues" evidence="2">
    <location>
        <begin position="2100"/>
        <end position="2111"/>
    </location>
</feature>
<feature type="region of interest" description="Disordered" evidence="2">
    <location>
        <begin position="871"/>
        <end position="918"/>
    </location>
</feature>
<feature type="coiled-coil region" evidence="1">
    <location>
        <begin position="289"/>
        <end position="431"/>
    </location>
</feature>
<feature type="region of interest" description="Disordered" evidence="2">
    <location>
        <begin position="501"/>
        <end position="552"/>
    </location>
</feature>
<accession>V6TEA7</accession>
<feature type="region of interest" description="Disordered" evidence="2">
    <location>
        <begin position="1888"/>
        <end position="1911"/>
    </location>
</feature>
<dbReference type="PANTHER" id="PTHR45615:SF40">
    <property type="entry name" value="MYOSIN HEAVY CHAIN, NON-MUSCLE"/>
    <property type="match status" value="1"/>
</dbReference>
<evidence type="ECO:0000313" key="3">
    <source>
        <dbReference type="EMBL" id="ESU37109.1"/>
    </source>
</evidence>
<feature type="compositionally biased region" description="Basic and acidic residues" evidence="2">
    <location>
        <begin position="808"/>
        <end position="817"/>
    </location>
</feature>
<feature type="compositionally biased region" description="Basic and acidic residues" evidence="2">
    <location>
        <begin position="1979"/>
        <end position="1989"/>
    </location>
</feature>
<feature type="compositionally biased region" description="Basic and acidic residues" evidence="2">
    <location>
        <begin position="1890"/>
        <end position="1899"/>
    </location>
</feature>
<feature type="region of interest" description="Disordered" evidence="2">
    <location>
        <begin position="1959"/>
        <end position="1998"/>
    </location>
</feature>
<feature type="compositionally biased region" description="Polar residues" evidence="2">
    <location>
        <begin position="755"/>
        <end position="765"/>
    </location>
</feature>
<feature type="region of interest" description="Disordered" evidence="2">
    <location>
        <begin position="2064"/>
        <end position="2094"/>
    </location>
</feature>
<dbReference type="VEuPathDB" id="GiardiaDB:QR46_0559"/>
<evidence type="ECO:0000256" key="1">
    <source>
        <dbReference type="SAM" id="Coils"/>
    </source>
</evidence>
<dbReference type="VEuPathDB" id="GiardiaDB:GL50581_3404"/>